<protein>
    <submittedName>
        <fullName evidence="1">Uncharacterized protein</fullName>
    </submittedName>
</protein>
<sequence length="255" mass="29193">MFKNLIYFDSNKVAEYRAVLEGKKYVKINKVKVNSGKSLNAKVSVLSGGISGSNEMEGEIVESLILDCNEFEGLLESNSKDNYFDFSQDEWDAETIPRTSIIRFEGDFRIPTEFDMMDLINKGKPMLTSSMNIQNAQEEELFNKIFAKESTKIPAFLECNKFEERVGFAKLNANNLCYELEHLEDFEDEEVTVIAKVLSRKNVTDKPIVVFDIMKDLFSLGRGIRRTMSKEEIEDIQSITSDKNIIILEVLAIYQ</sequence>
<comment type="caution">
    <text evidence="1">The sequence shown here is derived from an EMBL/GenBank/DDBJ whole genome shotgun (WGS) entry which is preliminary data.</text>
</comment>
<evidence type="ECO:0000313" key="2">
    <source>
        <dbReference type="Proteomes" id="UP000239236"/>
    </source>
</evidence>
<organism evidence="1 2">
    <name type="scientific">Bacillus wiedmannii</name>
    <dbReference type="NCBI Taxonomy" id="1890302"/>
    <lineage>
        <taxon>Bacteria</taxon>
        <taxon>Bacillati</taxon>
        <taxon>Bacillota</taxon>
        <taxon>Bacilli</taxon>
        <taxon>Bacillales</taxon>
        <taxon>Bacillaceae</taxon>
        <taxon>Bacillus</taxon>
        <taxon>Bacillus cereus group</taxon>
    </lineage>
</organism>
<dbReference type="RefSeq" id="WP_106102197.1">
    <property type="nucleotide sequence ID" value="NZ_PVRR01000004.1"/>
</dbReference>
<dbReference type="Pfam" id="PF19952">
    <property type="entry name" value="DUF6414"/>
    <property type="match status" value="1"/>
</dbReference>
<dbReference type="InterPro" id="IPR045633">
    <property type="entry name" value="DUF6414"/>
</dbReference>
<reference evidence="1 2" key="1">
    <citation type="submission" date="2018-03" db="EMBL/GenBank/DDBJ databases">
        <title>Genotypic and phenotypic analysis of antagonistic Bacillus spp. isolated from rhizosphere soil of plants in Tibet.</title>
        <authorList>
            <person name="Borriss R."/>
            <person name="Lasch P."/>
            <person name="Wu L."/>
            <person name="Wu H."/>
            <person name="Gao X."/>
        </authorList>
    </citation>
    <scope>NUCLEOTIDE SEQUENCE [LARGE SCALE GENOMIC DNA]</scope>
    <source>
        <strain evidence="1 2">NMSW16</strain>
    </source>
</reference>
<name>A0ABX5DRL2_9BACI</name>
<keyword evidence="2" id="KW-1185">Reference proteome</keyword>
<dbReference type="Proteomes" id="UP000239236">
    <property type="component" value="Unassembled WGS sequence"/>
</dbReference>
<evidence type="ECO:0000313" key="1">
    <source>
        <dbReference type="EMBL" id="PRT39170.1"/>
    </source>
</evidence>
<dbReference type="EMBL" id="PVRR01000004">
    <property type="protein sequence ID" value="PRT39170.1"/>
    <property type="molecule type" value="Genomic_DNA"/>
</dbReference>
<gene>
    <name evidence="1" type="ORF">C6357_19705</name>
</gene>
<accession>A0ABX5DRL2</accession>
<proteinExistence type="predicted"/>